<evidence type="ECO:0000256" key="7">
    <source>
        <dbReference type="ARBA" id="ARBA00023033"/>
    </source>
</evidence>
<organism evidence="8 9">
    <name type="scientific">Mycobacteroides abscessus 21</name>
    <dbReference type="NCBI Taxonomy" id="1299324"/>
    <lineage>
        <taxon>Bacteria</taxon>
        <taxon>Bacillati</taxon>
        <taxon>Actinomycetota</taxon>
        <taxon>Actinomycetes</taxon>
        <taxon>Mycobacteriales</taxon>
        <taxon>Mycobacteriaceae</taxon>
        <taxon>Mycobacteroides</taxon>
        <taxon>Mycobacteroides abscessus</taxon>
    </lineage>
</organism>
<keyword evidence="4" id="KW-0274">FAD</keyword>
<accession>A0A829Q923</accession>
<evidence type="ECO:0000256" key="6">
    <source>
        <dbReference type="ARBA" id="ARBA00023002"/>
    </source>
</evidence>
<keyword evidence="3" id="KW-0285">Flavoprotein</keyword>
<proteinExistence type="inferred from homology"/>
<evidence type="ECO:0000256" key="1">
    <source>
        <dbReference type="ARBA" id="ARBA00001974"/>
    </source>
</evidence>
<dbReference type="Proteomes" id="UP000020103">
    <property type="component" value="Unassembled WGS sequence"/>
</dbReference>
<dbReference type="PANTHER" id="PTHR43098:SF3">
    <property type="entry name" value="L-ORNITHINE N(5)-MONOOXYGENASE-RELATED"/>
    <property type="match status" value="1"/>
</dbReference>
<dbReference type="InterPro" id="IPR036188">
    <property type="entry name" value="FAD/NAD-bd_sf"/>
</dbReference>
<dbReference type="PANTHER" id="PTHR43098">
    <property type="entry name" value="L-ORNITHINE N(5)-MONOOXYGENASE-RELATED"/>
    <property type="match status" value="1"/>
</dbReference>
<evidence type="ECO:0000256" key="5">
    <source>
        <dbReference type="ARBA" id="ARBA00022857"/>
    </source>
</evidence>
<dbReference type="Gene3D" id="3.50.50.60">
    <property type="entry name" value="FAD/NAD(P)-binding domain"/>
    <property type="match status" value="1"/>
</dbReference>
<dbReference type="EC" id="1.14.13.92" evidence="8"/>
<keyword evidence="7 8" id="KW-0503">Monooxygenase</keyword>
<keyword evidence="6 8" id="KW-0560">Oxidoreductase</keyword>
<evidence type="ECO:0000313" key="8">
    <source>
        <dbReference type="EMBL" id="EUA48654.1"/>
    </source>
</evidence>
<evidence type="ECO:0000256" key="3">
    <source>
        <dbReference type="ARBA" id="ARBA00022630"/>
    </source>
</evidence>
<comment type="similarity">
    <text evidence="2">Belongs to the FAD-binding monooxygenase family.</text>
</comment>
<name>A0A829Q923_9MYCO</name>
<protein>
    <submittedName>
        <fullName evidence="8">Phenylacetone monooxygenase domain protein</fullName>
        <ecNumber evidence="8">1.14.13.92</ecNumber>
    </submittedName>
</protein>
<dbReference type="InterPro" id="IPR050775">
    <property type="entry name" value="FAD-binding_Monooxygenases"/>
</dbReference>
<reference evidence="8 9" key="1">
    <citation type="submission" date="2013-12" db="EMBL/GenBank/DDBJ databases">
        <authorList>
            <person name="Madinger N."/>
            <person name="Lenaerts A."/>
            <person name="Ordway D."/>
            <person name="DeGroote M.A."/>
            <person name="Parker T."/>
            <person name="Sizemore C."/>
            <person name="Tallon L.J."/>
            <person name="Sadzewicz L.K."/>
            <person name="Sengamalay N."/>
            <person name="Fraser C.M."/>
            <person name="Hine E."/>
            <person name="Shefchek K.A."/>
            <person name="Das S.P."/>
            <person name="Tettelin H."/>
        </authorList>
    </citation>
    <scope>NUCLEOTIDE SEQUENCE [LARGE SCALE GENOMIC DNA]</scope>
    <source>
        <strain evidence="8 9">21</strain>
    </source>
</reference>
<gene>
    <name evidence="8" type="ORF">I543_0120</name>
</gene>
<sequence>MEAEPQAVADWVTECNERAAATMFPQANSWYLGANIPGKPRVFMPFIGGFGVYGAICADVAASGYKGFTLAGSRA</sequence>
<dbReference type="GO" id="GO:0033776">
    <property type="term" value="F:phenylacetone monooxygenase activity"/>
    <property type="evidence" value="ECO:0007669"/>
    <property type="project" value="UniProtKB-EC"/>
</dbReference>
<evidence type="ECO:0000256" key="2">
    <source>
        <dbReference type="ARBA" id="ARBA00010139"/>
    </source>
</evidence>
<comment type="cofactor">
    <cofactor evidence="1">
        <name>FAD</name>
        <dbReference type="ChEBI" id="CHEBI:57692"/>
    </cofactor>
</comment>
<comment type="caution">
    <text evidence="8">The sequence shown here is derived from an EMBL/GenBank/DDBJ whole genome shotgun (WGS) entry which is preliminary data.</text>
</comment>
<dbReference type="AlphaFoldDB" id="A0A829Q923"/>
<keyword evidence="5" id="KW-0521">NADP</keyword>
<evidence type="ECO:0000256" key="4">
    <source>
        <dbReference type="ARBA" id="ARBA00022827"/>
    </source>
</evidence>
<dbReference type="EMBL" id="JAOF01000001">
    <property type="protein sequence ID" value="EUA48654.1"/>
    <property type="molecule type" value="Genomic_DNA"/>
</dbReference>
<evidence type="ECO:0000313" key="9">
    <source>
        <dbReference type="Proteomes" id="UP000020103"/>
    </source>
</evidence>